<gene>
    <name evidence="1" type="ORF">G4B88_008124</name>
</gene>
<dbReference type="EMBL" id="JAATIQ010000004">
    <property type="protein sequence ID" value="KAF4403478.1"/>
    <property type="molecule type" value="Genomic_DNA"/>
</dbReference>
<evidence type="ECO:0000313" key="1">
    <source>
        <dbReference type="EMBL" id="KAF4403478.1"/>
    </source>
</evidence>
<comment type="caution">
    <text evidence="1">The sequence shown here is derived from an EMBL/GenBank/DDBJ whole genome shotgun (WGS) entry which is preliminary data.</text>
</comment>
<evidence type="ECO:0000313" key="2">
    <source>
        <dbReference type="Proteomes" id="UP000583929"/>
    </source>
</evidence>
<accession>A0A7J6I8V1</accession>
<reference evidence="1 2" key="1">
    <citation type="journal article" date="2020" name="bioRxiv">
        <title>Sequence and annotation of 42 cannabis genomes reveals extensive copy number variation in cannabinoid synthesis and pathogen resistance genes.</title>
        <authorList>
            <person name="Mckernan K.J."/>
            <person name="Helbert Y."/>
            <person name="Kane L.T."/>
            <person name="Ebling H."/>
            <person name="Zhang L."/>
            <person name="Liu B."/>
            <person name="Eaton Z."/>
            <person name="Mclaughlin S."/>
            <person name="Kingan S."/>
            <person name="Baybayan P."/>
            <person name="Concepcion G."/>
            <person name="Jordan M."/>
            <person name="Riva A."/>
            <person name="Barbazuk W."/>
            <person name="Harkins T."/>
        </authorList>
    </citation>
    <scope>NUCLEOTIDE SEQUENCE [LARGE SCALE GENOMIC DNA]</scope>
    <source>
        <strain evidence="2">cv. Jamaican Lion 4</strain>
        <tissue evidence="1">Leaf</tissue>
    </source>
</reference>
<keyword evidence="2" id="KW-1185">Reference proteome</keyword>
<protein>
    <submittedName>
        <fullName evidence="1">Uncharacterized protein</fullName>
    </submittedName>
</protein>
<dbReference type="Proteomes" id="UP000583929">
    <property type="component" value="Unassembled WGS sequence"/>
</dbReference>
<sequence length="53" mass="6137">MGRVLSIQSHTVQIHFLLVDKGKCYGNSEESFLQEDPSYVILLSEEDTKFFTR</sequence>
<dbReference type="AlphaFoldDB" id="A0A7J6I8V1"/>
<proteinExistence type="predicted"/>
<organism evidence="1 2">
    <name type="scientific">Cannabis sativa</name>
    <name type="common">Hemp</name>
    <name type="synonym">Marijuana</name>
    <dbReference type="NCBI Taxonomy" id="3483"/>
    <lineage>
        <taxon>Eukaryota</taxon>
        <taxon>Viridiplantae</taxon>
        <taxon>Streptophyta</taxon>
        <taxon>Embryophyta</taxon>
        <taxon>Tracheophyta</taxon>
        <taxon>Spermatophyta</taxon>
        <taxon>Magnoliopsida</taxon>
        <taxon>eudicotyledons</taxon>
        <taxon>Gunneridae</taxon>
        <taxon>Pentapetalae</taxon>
        <taxon>rosids</taxon>
        <taxon>fabids</taxon>
        <taxon>Rosales</taxon>
        <taxon>Cannabaceae</taxon>
        <taxon>Cannabis</taxon>
    </lineage>
</organism>
<name>A0A7J6I8V1_CANSA</name>